<dbReference type="PANTHER" id="PTHR45138:SF9">
    <property type="entry name" value="DIGUANYLATE CYCLASE DGCM-RELATED"/>
    <property type="match status" value="1"/>
</dbReference>
<feature type="transmembrane region" description="Helical" evidence="1">
    <location>
        <begin position="143"/>
        <end position="168"/>
    </location>
</feature>
<dbReference type="InterPro" id="IPR043128">
    <property type="entry name" value="Rev_trsase/Diguanyl_cyclase"/>
</dbReference>
<feature type="transmembrane region" description="Helical" evidence="1">
    <location>
        <begin position="109"/>
        <end position="128"/>
    </location>
</feature>
<dbReference type="RefSeq" id="WP_306076131.1">
    <property type="nucleotide sequence ID" value="NZ_JAROBZ020000001.1"/>
</dbReference>
<keyword evidence="4" id="KW-1185">Reference proteome</keyword>
<dbReference type="PROSITE" id="PS50887">
    <property type="entry name" value="GGDEF"/>
    <property type="match status" value="1"/>
</dbReference>
<dbReference type="NCBIfam" id="TIGR00254">
    <property type="entry name" value="GGDEF"/>
    <property type="match status" value="1"/>
</dbReference>
<dbReference type="Gene3D" id="3.30.450.40">
    <property type="match status" value="1"/>
</dbReference>
<feature type="transmembrane region" description="Helical" evidence="1">
    <location>
        <begin position="180"/>
        <end position="201"/>
    </location>
</feature>
<sequence length="571" mass="65200">MAVQPKMKQAIFLVWILLVPAGMWFTYQAFPPHFSGQWWDLLAFLTLTSVVAFMPMVINNTPIFLIQWVSLATFLSFGLFIEMIFAQAAVVLLLLGLRVQKEQYFRIPLNLIMFFLVSLLSGVVYYSLGGQTGPTLINDPHAIWLAAVYAVVNYFLNQVIISCYLYFIYKSKESYFGKDFIVETITTFITLPLGFVLYMFYNQQGLLALLIVAIPFASLSIIFKLYYSSEKINEYLQKAAEIGHQMAERLEVDGVIDLFIQKLSEMLPVDYAYIFDVINEDELQLVRRIQCGTGITTETAKIKKNQGISGFVWEKGKGCLYHSKKEWKPYSKGYLPDDAESVLAVPIVRNKKVIGVLLLASKRKRAYEKSQLMIVDILCSYFAVAIDNAKHYELTKTQSERCALTKLYNYSYFEKLLTEEFDKLFHFERKVLSLIILDIDHFKTVNDTYGHQSGNEILCELATRLNNLVGTWGTVARYGGEEFVVLLPEAHKEEAYQMAEMIRQSIANWPFILQQSLDFKQHQVKITASIGIATAPEDAEEPLALVRHADRALYVGAKRAGRNRVAEYSSC</sequence>
<name>A0ABV4YMJ8_9BACI</name>
<reference evidence="3 4" key="1">
    <citation type="submission" date="2024-05" db="EMBL/GenBank/DDBJ databases">
        <authorList>
            <person name="Venkateswaran K."/>
        </authorList>
    </citation>
    <scope>NUCLEOTIDE SEQUENCE [LARGE SCALE GENOMIC DNA]</scope>
    <source>
        <strain evidence="3 4">179-C4-2-HS</strain>
    </source>
</reference>
<dbReference type="Gene3D" id="3.30.70.270">
    <property type="match status" value="1"/>
</dbReference>
<feature type="transmembrane region" description="Helical" evidence="1">
    <location>
        <begin position="64"/>
        <end position="97"/>
    </location>
</feature>
<dbReference type="CDD" id="cd01949">
    <property type="entry name" value="GGDEF"/>
    <property type="match status" value="1"/>
</dbReference>
<keyword evidence="1" id="KW-0812">Transmembrane</keyword>
<dbReference type="InterPro" id="IPR050469">
    <property type="entry name" value="Diguanylate_Cyclase"/>
</dbReference>
<feature type="transmembrane region" description="Helical" evidence="1">
    <location>
        <begin position="12"/>
        <end position="30"/>
    </location>
</feature>
<evidence type="ECO:0000313" key="4">
    <source>
        <dbReference type="Proteomes" id="UP001241748"/>
    </source>
</evidence>
<keyword evidence="1" id="KW-1133">Transmembrane helix</keyword>
<dbReference type="InterPro" id="IPR029016">
    <property type="entry name" value="GAF-like_dom_sf"/>
</dbReference>
<comment type="caution">
    <text evidence="3">The sequence shown here is derived from an EMBL/GenBank/DDBJ whole genome shotgun (WGS) entry which is preliminary data.</text>
</comment>
<evidence type="ECO:0000313" key="3">
    <source>
        <dbReference type="EMBL" id="MFB3165746.1"/>
    </source>
</evidence>
<evidence type="ECO:0000256" key="1">
    <source>
        <dbReference type="SAM" id="Phobius"/>
    </source>
</evidence>
<keyword evidence="3" id="KW-0808">Transferase</keyword>
<gene>
    <name evidence="3" type="ORF">P5G62_001150</name>
</gene>
<evidence type="ECO:0000259" key="2">
    <source>
        <dbReference type="PROSITE" id="PS50887"/>
    </source>
</evidence>
<dbReference type="SMART" id="SM00065">
    <property type="entry name" value="GAF"/>
    <property type="match status" value="1"/>
</dbReference>
<feature type="transmembrane region" description="Helical" evidence="1">
    <location>
        <begin position="207"/>
        <end position="227"/>
    </location>
</feature>
<keyword evidence="1" id="KW-0472">Membrane</keyword>
<dbReference type="SMART" id="SM00267">
    <property type="entry name" value="GGDEF"/>
    <property type="match status" value="1"/>
</dbReference>
<dbReference type="InterPro" id="IPR000160">
    <property type="entry name" value="GGDEF_dom"/>
</dbReference>
<dbReference type="Pfam" id="PF13185">
    <property type="entry name" value="GAF_2"/>
    <property type="match status" value="1"/>
</dbReference>
<dbReference type="InterPro" id="IPR003018">
    <property type="entry name" value="GAF"/>
</dbReference>
<dbReference type="GO" id="GO:0052621">
    <property type="term" value="F:diguanylate cyclase activity"/>
    <property type="evidence" value="ECO:0007669"/>
    <property type="project" value="UniProtKB-EC"/>
</dbReference>
<organism evidence="3 4">
    <name type="scientific">Neobacillus driksii</name>
    <dbReference type="NCBI Taxonomy" id="3035913"/>
    <lineage>
        <taxon>Bacteria</taxon>
        <taxon>Bacillati</taxon>
        <taxon>Bacillota</taxon>
        <taxon>Bacilli</taxon>
        <taxon>Bacillales</taxon>
        <taxon>Bacillaceae</taxon>
        <taxon>Neobacillus</taxon>
    </lineage>
</organism>
<feature type="domain" description="GGDEF" evidence="2">
    <location>
        <begin position="430"/>
        <end position="570"/>
    </location>
</feature>
<accession>A0ABV4YMJ8</accession>
<dbReference type="PANTHER" id="PTHR45138">
    <property type="entry name" value="REGULATORY COMPONENTS OF SENSORY TRANSDUCTION SYSTEM"/>
    <property type="match status" value="1"/>
</dbReference>
<feature type="transmembrane region" description="Helical" evidence="1">
    <location>
        <begin position="37"/>
        <end position="58"/>
    </location>
</feature>
<dbReference type="EMBL" id="JAROBZ020000001">
    <property type="protein sequence ID" value="MFB3165746.1"/>
    <property type="molecule type" value="Genomic_DNA"/>
</dbReference>
<dbReference type="SUPFAM" id="SSF55073">
    <property type="entry name" value="Nucleotide cyclase"/>
    <property type="match status" value="1"/>
</dbReference>
<dbReference type="EC" id="2.7.7.65" evidence="3"/>
<protein>
    <submittedName>
        <fullName evidence="3">Sensor domain-containing diguanylate cyclase</fullName>
        <ecNumber evidence="3">2.7.7.65</ecNumber>
    </submittedName>
</protein>
<dbReference type="InterPro" id="IPR029787">
    <property type="entry name" value="Nucleotide_cyclase"/>
</dbReference>
<dbReference type="Pfam" id="PF00990">
    <property type="entry name" value="GGDEF"/>
    <property type="match status" value="1"/>
</dbReference>
<keyword evidence="3" id="KW-0548">Nucleotidyltransferase</keyword>
<proteinExistence type="predicted"/>
<dbReference type="Proteomes" id="UP001241748">
    <property type="component" value="Unassembled WGS sequence"/>
</dbReference>
<dbReference type="SUPFAM" id="SSF55781">
    <property type="entry name" value="GAF domain-like"/>
    <property type="match status" value="1"/>
</dbReference>